<sequence>MSNYNNRTYNKDTIQELSFGAFILKTSTIKTPLDTEYKISMIFEKNLKRKQKLDKKTFLKFSRKLNRKYEEQKGRYDKYFQSIEFFRFLFDFKRSNPFTQFCDRDIIYDIKSKIRLTMLQSQTPLIKKKGQVLRRKFGSEMNMMIRSDNSKLLGSFVLQRDASKEDPSLIAGTRTSNQVISSFSGINFKQFIEDNHENSPVLEQNSAPSSSSSSSSSSSENEDNQNENDQNPSLNMLNDFLSQQHSFQTVGLNKTTGIQNISKDFQAIKGSSEQSGNISFQNPVQEELKFQQDMNEYKHSLYDMANDTIVTISSIQEFDKDKDWLSRQVAYDSSDQSDGNRTIKDLAINIQIGIPTPMTSQVKTRETTVKNTNKRPSFRIHDNSQAILYQPKNQKRPSIRITVIPDTNLSSLIPPRRQSMMVGSGLTGLTGFNTQLMFEISPSTTSKRPSFRLMENTDMQSNESPKHLQKQFRGIQEKVKEEEEDEYIEEIKIQNQIDRNQDIVVKDLSSS</sequence>
<evidence type="ECO:0000313" key="3">
    <source>
        <dbReference type="Proteomes" id="UP000039865"/>
    </source>
</evidence>
<dbReference type="Proteomes" id="UP000039865">
    <property type="component" value="Unassembled WGS sequence"/>
</dbReference>
<evidence type="ECO:0000313" key="2">
    <source>
        <dbReference type="EMBL" id="CDW90950.1"/>
    </source>
</evidence>
<dbReference type="EMBL" id="CCKQ01018943">
    <property type="protein sequence ID" value="CDW90950.1"/>
    <property type="molecule type" value="Genomic_DNA"/>
</dbReference>
<evidence type="ECO:0000256" key="1">
    <source>
        <dbReference type="SAM" id="MobiDB-lite"/>
    </source>
</evidence>
<feature type="compositionally biased region" description="Low complexity" evidence="1">
    <location>
        <begin position="203"/>
        <end position="219"/>
    </location>
</feature>
<organism evidence="2 3">
    <name type="scientific">Stylonychia lemnae</name>
    <name type="common">Ciliate</name>
    <dbReference type="NCBI Taxonomy" id="5949"/>
    <lineage>
        <taxon>Eukaryota</taxon>
        <taxon>Sar</taxon>
        <taxon>Alveolata</taxon>
        <taxon>Ciliophora</taxon>
        <taxon>Intramacronucleata</taxon>
        <taxon>Spirotrichea</taxon>
        <taxon>Stichotrichia</taxon>
        <taxon>Sporadotrichida</taxon>
        <taxon>Oxytrichidae</taxon>
        <taxon>Stylonychinae</taxon>
        <taxon>Stylonychia</taxon>
    </lineage>
</organism>
<dbReference type="AlphaFoldDB" id="A0A078B8Y0"/>
<keyword evidence="3" id="KW-1185">Reference proteome</keyword>
<proteinExistence type="predicted"/>
<feature type="region of interest" description="Disordered" evidence="1">
    <location>
        <begin position="200"/>
        <end position="236"/>
    </location>
</feature>
<name>A0A078B8Y0_STYLE</name>
<accession>A0A078B8Y0</accession>
<gene>
    <name evidence="2" type="primary">Contig7929.g8463</name>
    <name evidence="2" type="ORF">STYLEM_20098</name>
</gene>
<dbReference type="InParanoid" id="A0A078B8Y0"/>
<reference evidence="2 3" key="1">
    <citation type="submission" date="2014-06" db="EMBL/GenBank/DDBJ databases">
        <authorList>
            <person name="Swart Estienne"/>
        </authorList>
    </citation>
    <scope>NUCLEOTIDE SEQUENCE [LARGE SCALE GENOMIC DNA]</scope>
    <source>
        <strain evidence="2 3">130c</strain>
    </source>
</reference>
<protein>
    <submittedName>
        <fullName evidence="2">Uncharacterized protein</fullName>
    </submittedName>
</protein>